<gene>
    <name evidence="2" type="ORF">I3842_07G121100</name>
</gene>
<organism evidence="2 3">
    <name type="scientific">Carya illinoinensis</name>
    <name type="common">Pecan</name>
    <dbReference type="NCBI Taxonomy" id="32201"/>
    <lineage>
        <taxon>Eukaryota</taxon>
        <taxon>Viridiplantae</taxon>
        <taxon>Streptophyta</taxon>
        <taxon>Embryophyta</taxon>
        <taxon>Tracheophyta</taxon>
        <taxon>Spermatophyta</taxon>
        <taxon>Magnoliopsida</taxon>
        <taxon>eudicotyledons</taxon>
        <taxon>Gunneridae</taxon>
        <taxon>Pentapetalae</taxon>
        <taxon>rosids</taxon>
        <taxon>fabids</taxon>
        <taxon>Fagales</taxon>
        <taxon>Juglandaceae</taxon>
        <taxon>Carya</taxon>
    </lineage>
</organism>
<keyword evidence="1" id="KW-0732">Signal</keyword>
<feature type="chain" id="PRO_5036835025" evidence="1">
    <location>
        <begin position="22"/>
        <end position="89"/>
    </location>
</feature>
<sequence>MAKEIQLFWLLSWRRIHIVMGTMARVVVSVESVSSGKGGCSVSYTKEYMLFYFIYRRCVEFELKKKKLDDMHFMYYDLVLGPLIFPCYL</sequence>
<dbReference type="Proteomes" id="UP000811246">
    <property type="component" value="Chromosome 7"/>
</dbReference>
<name>A0A922EIY3_CARIL</name>
<protein>
    <submittedName>
        <fullName evidence="2">Uncharacterized protein</fullName>
    </submittedName>
</protein>
<feature type="signal peptide" evidence="1">
    <location>
        <begin position="1"/>
        <end position="21"/>
    </location>
</feature>
<dbReference type="AlphaFoldDB" id="A0A922EIY3"/>
<evidence type="ECO:0000313" key="2">
    <source>
        <dbReference type="EMBL" id="KAG6704144.1"/>
    </source>
</evidence>
<reference evidence="2" key="1">
    <citation type="submission" date="2021-01" db="EMBL/GenBank/DDBJ databases">
        <authorList>
            <person name="Lovell J.T."/>
            <person name="Bentley N."/>
            <person name="Bhattarai G."/>
            <person name="Jenkins J.W."/>
            <person name="Sreedasyam A."/>
            <person name="Alarcon Y."/>
            <person name="Bock C."/>
            <person name="Boston L."/>
            <person name="Carlson J."/>
            <person name="Cervantes K."/>
            <person name="Clermont K."/>
            <person name="Krom N."/>
            <person name="Kubenka K."/>
            <person name="Mamidi S."/>
            <person name="Mattison C."/>
            <person name="Monteros M."/>
            <person name="Pisani C."/>
            <person name="Plott C."/>
            <person name="Rajasekar S."/>
            <person name="Rhein H.S."/>
            <person name="Rohla C."/>
            <person name="Song M."/>
            <person name="Hilaire R.S."/>
            <person name="Shu S."/>
            <person name="Wells L."/>
            <person name="Wang X."/>
            <person name="Webber J."/>
            <person name="Heerema R.J."/>
            <person name="Klein P."/>
            <person name="Conner P."/>
            <person name="Grauke L."/>
            <person name="Grimwood J."/>
            <person name="Schmutz J."/>
            <person name="Randall J.J."/>
        </authorList>
    </citation>
    <scope>NUCLEOTIDE SEQUENCE</scope>
    <source>
        <tissue evidence="2">Leaf</tissue>
    </source>
</reference>
<accession>A0A922EIY3</accession>
<dbReference type="EMBL" id="CM031831">
    <property type="protein sequence ID" value="KAG6704144.1"/>
    <property type="molecule type" value="Genomic_DNA"/>
</dbReference>
<proteinExistence type="predicted"/>
<evidence type="ECO:0000313" key="3">
    <source>
        <dbReference type="Proteomes" id="UP000811246"/>
    </source>
</evidence>
<evidence type="ECO:0000256" key="1">
    <source>
        <dbReference type="SAM" id="SignalP"/>
    </source>
</evidence>
<comment type="caution">
    <text evidence="2">The sequence shown here is derived from an EMBL/GenBank/DDBJ whole genome shotgun (WGS) entry which is preliminary data.</text>
</comment>